<evidence type="ECO:0000256" key="4">
    <source>
        <dbReference type="SAM" id="MobiDB-lite"/>
    </source>
</evidence>
<dbReference type="OrthoDB" id="9994835at2759"/>
<gene>
    <name evidence="5" type="ORF">RFH988_LOCUS8204</name>
</gene>
<feature type="compositionally biased region" description="Pro residues" evidence="4">
    <location>
        <begin position="407"/>
        <end position="416"/>
    </location>
</feature>
<dbReference type="PROSITE" id="PS50005">
    <property type="entry name" value="TPR"/>
    <property type="match status" value="2"/>
</dbReference>
<keyword evidence="1" id="KW-0677">Repeat</keyword>
<dbReference type="PANTHER" id="PTHR45641">
    <property type="entry name" value="TETRATRICOPEPTIDE REPEAT PROTEIN (AFU_ORTHOLOGUE AFUA_6G03870)"/>
    <property type="match status" value="1"/>
</dbReference>
<dbReference type="EMBL" id="CAJNOO010000273">
    <property type="protein sequence ID" value="CAF0885606.1"/>
    <property type="molecule type" value="Genomic_DNA"/>
</dbReference>
<feature type="region of interest" description="Disordered" evidence="4">
    <location>
        <begin position="1"/>
        <end position="21"/>
    </location>
</feature>
<dbReference type="InterPro" id="IPR019734">
    <property type="entry name" value="TPR_rpt"/>
</dbReference>
<dbReference type="InterPro" id="IPR013105">
    <property type="entry name" value="TPR_2"/>
</dbReference>
<dbReference type="PANTHER" id="PTHR45641:SF19">
    <property type="entry name" value="NEPHROCYSTIN-3"/>
    <property type="match status" value="1"/>
</dbReference>
<proteinExistence type="predicted"/>
<dbReference type="PROSITE" id="PS50293">
    <property type="entry name" value="TPR_REGION"/>
    <property type="match status" value="1"/>
</dbReference>
<dbReference type="Pfam" id="PF13424">
    <property type="entry name" value="TPR_12"/>
    <property type="match status" value="1"/>
</dbReference>
<dbReference type="Pfam" id="PF13181">
    <property type="entry name" value="TPR_8"/>
    <property type="match status" value="1"/>
</dbReference>
<keyword evidence="2 3" id="KW-0802">TPR repeat</keyword>
<protein>
    <submittedName>
        <fullName evidence="5">Uncharacterized protein</fullName>
    </submittedName>
</protein>
<dbReference type="Proteomes" id="UP000663882">
    <property type="component" value="Unassembled WGS sequence"/>
</dbReference>
<dbReference type="Pfam" id="PF07719">
    <property type="entry name" value="TPR_2"/>
    <property type="match status" value="1"/>
</dbReference>
<name>A0A813YKI8_9BILA</name>
<organism evidence="5 6">
    <name type="scientific">Rotaria sordida</name>
    <dbReference type="NCBI Taxonomy" id="392033"/>
    <lineage>
        <taxon>Eukaryota</taxon>
        <taxon>Metazoa</taxon>
        <taxon>Spiralia</taxon>
        <taxon>Gnathifera</taxon>
        <taxon>Rotifera</taxon>
        <taxon>Eurotatoria</taxon>
        <taxon>Bdelloidea</taxon>
        <taxon>Philodinida</taxon>
        <taxon>Philodinidae</taxon>
        <taxon>Rotaria</taxon>
    </lineage>
</organism>
<evidence type="ECO:0000256" key="3">
    <source>
        <dbReference type="PROSITE-ProRule" id="PRU00339"/>
    </source>
</evidence>
<reference evidence="5" key="1">
    <citation type="submission" date="2021-02" db="EMBL/GenBank/DDBJ databases">
        <authorList>
            <person name="Nowell W R."/>
        </authorList>
    </citation>
    <scope>NUCLEOTIDE SEQUENCE</scope>
</reference>
<feature type="repeat" description="TPR" evidence="3">
    <location>
        <begin position="503"/>
        <end position="536"/>
    </location>
</feature>
<dbReference type="SUPFAM" id="SSF48452">
    <property type="entry name" value="TPR-like"/>
    <property type="match status" value="1"/>
</dbReference>
<evidence type="ECO:0000256" key="2">
    <source>
        <dbReference type="ARBA" id="ARBA00022803"/>
    </source>
</evidence>
<evidence type="ECO:0000256" key="1">
    <source>
        <dbReference type="ARBA" id="ARBA00022737"/>
    </source>
</evidence>
<dbReference type="AlphaFoldDB" id="A0A813YKI8"/>
<evidence type="ECO:0000313" key="6">
    <source>
        <dbReference type="Proteomes" id="UP000663882"/>
    </source>
</evidence>
<accession>A0A813YKI8</accession>
<dbReference type="InterPro" id="IPR011990">
    <property type="entry name" value="TPR-like_helical_dom_sf"/>
</dbReference>
<dbReference type="SMART" id="SM00028">
    <property type="entry name" value="TPR"/>
    <property type="match status" value="5"/>
</dbReference>
<comment type="caution">
    <text evidence="5">The sequence shown here is derived from an EMBL/GenBank/DDBJ whole genome shotgun (WGS) entry which is preliminary data.</text>
</comment>
<feature type="repeat" description="TPR" evidence="3">
    <location>
        <begin position="629"/>
        <end position="662"/>
    </location>
</feature>
<evidence type="ECO:0000313" key="5">
    <source>
        <dbReference type="EMBL" id="CAF0885606.1"/>
    </source>
</evidence>
<dbReference type="Gene3D" id="1.25.40.10">
    <property type="entry name" value="Tetratricopeptide repeat domain"/>
    <property type="match status" value="2"/>
</dbReference>
<feature type="region of interest" description="Disordered" evidence="4">
    <location>
        <begin position="403"/>
        <end position="430"/>
    </location>
</feature>
<sequence length="694" mass="79072">MSSVSNSNVARMQQSKSVTPLQKESTATSACATQIIDRNINRECVTFVWLDLRRDSTGTFIGTLRAINDCVRTFTDISTCLDYIKSSHEKIFFISSSSNNELLATIHQCIAVEAIFVLDPDTNNVRGDFPKLIDIFIQQEELLRALKITLDTFEHIQLERFTFETDKLFIWWQLWKEVITSQKSMPNSKNDLVEQARNYYRGNPKRLKLVDEFDKSYRANDAFRWCFCSPFPSRLLRYALMSPTLKQLSPYQFLIGDTIRILQQQSKRTSHGQIYRGMKLPNELVDMFETHTGQLVCVNGFFMCTKSRNIELQSAASPGYRSDLLSVLFKIDFDASARFAEVAMENGSTIIVFDVVTSFRVVCVNRGTMSIIKMKTTPDEGKKLALEYKEKNKEKTIKMLLDELSAPPKPPTPPPANKTEVRNEPIQTNDSQISEDELEAKKYLKRGDIDQAIVAYRRIRPMSVRILKLIGQLSADEKRDYDIAVECYRQALKMQEEAGEDIADTLSRLGTVYHNRGEYDSALKCHSRALSLYESAHPRDSNSIATSLTSISNAHRAQKELNEALDYAQRAWTLRESCGSDNDTVVAKSLALLTNIHHDLGDDAQALKLGTRALILFERVHPSNPSQSAELLNTLGLVQMNLGELFEAQHYFERALKIYSHIAPLEQAEAARTEKNFQCVFEMQRSIDNLQQYS</sequence>